<feature type="region of interest" description="Disordered" evidence="2">
    <location>
        <begin position="207"/>
        <end position="236"/>
    </location>
</feature>
<dbReference type="PANTHER" id="PTHR37293:SF6">
    <property type="entry name" value="DNA REPLICATION PROTEIN DNAD"/>
    <property type="match status" value="1"/>
</dbReference>
<dbReference type="EMBL" id="LGUF01000007">
    <property type="protein sequence ID" value="KON87267.1"/>
    <property type="molecule type" value="Genomic_DNA"/>
</dbReference>
<dbReference type="Gene3D" id="1.10.10.10">
    <property type="entry name" value="Winged helix-like DNA-binding domain superfamily/Winged helix DNA-binding domain"/>
    <property type="match status" value="1"/>
</dbReference>
<keyword evidence="6" id="KW-1185">Reference proteome</keyword>
<organism evidence="5 6">
    <name type="scientific">Sporosarcina globispora</name>
    <name type="common">Bacillus globisporus</name>
    <dbReference type="NCBI Taxonomy" id="1459"/>
    <lineage>
        <taxon>Bacteria</taxon>
        <taxon>Bacillati</taxon>
        <taxon>Bacillota</taxon>
        <taxon>Bacilli</taxon>
        <taxon>Bacillales</taxon>
        <taxon>Caryophanaceae</taxon>
        <taxon>Sporosarcina</taxon>
    </lineage>
</organism>
<dbReference type="Pfam" id="PF07261">
    <property type="entry name" value="DnaB_2"/>
    <property type="match status" value="1"/>
</dbReference>
<feature type="domain" description="DnaD N-terminal" evidence="4">
    <location>
        <begin position="17"/>
        <end position="113"/>
    </location>
</feature>
<dbReference type="Gene3D" id="1.10.10.630">
    <property type="entry name" value="DnaD domain-like"/>
    <property type="match status" value="1"/>
</dbReference>
<reference evidence="6" key="1">
    <citation type="submission" date="2015-07" db="EMBL/GenBank/DDBJ databases">
        <title>Fjat-10036 dsm4.</title>
        <authorList>
            <person name="Liu B."/>
            <person name="Wang J."/>
            <person name="Zhu Y."/>
            <person name="Liu G."/>
            <person name="Chen Q."/>
            <person name="Chen Z."/>
            <person name="Lan J."/>
            <person name="Che J."/>
            <person name="Ge C."/>
            <person name="Shi H."/>
            <person name="Pan Z."/>
            <person name="Liu X."/>
        </authorList>
    </citation>
    <scope>NUCLEOTIDE SEQUENCE [LARGE SCALE GENOMIC DNA]</scope>
    <source>
        <strain evidence="6">DSM 4</strain>
    </source>
</reference>
<evidence type="ECO:0000313" key="6">
    <source>
        <dbReference type="Proteomes" id="UP000037109"/>
    </source>
</evidence>
<dbReference type="SUPFAM" id="SSF158499">
    <property type="entry name" value="DnaD domain-like"/>
    <property type="match status" value="1"/>
</dbReference>
<dbReference type="AlphaFoldDB" id="A0A0M0GCJ4"/>
<evidence type="ECO:0000313" key="5">
    <source>
        <dbReference type="EMBL" id="KON87267.1"/>
    </source>
</evidence>
<dbReference type="STRING" id="1459.AF332_10835"/>
<dbReference type="InterPro" id="IPR036390">
    <property type="entry name" value="WH_DNA-bd_sf"/>
</dbReference>
<dbReference type="InterPro" id="IPR036388">
    <property type="entry name" value="WH-like_DNA-bd_sf"/>
</dbReference>
<accession>A0A0M0GCJ4</accession>
<dbReference type="PATRIC" id="fig|1459.3.peg.2309"/>
<dbReference type="InterPro" id="IPR006343">
    <property type="entry name" value="DnaB/C_C"/>
</dbReference>
<sequence>MSKNSLLKWLQEGNISIPGVLLSQYKEMNLNEHELVLILHVISYIEHGNEFPTPVELSSRMTISVAECTDMLRKLIQKGFIEIKDNYSADGIRYERYHLDPLWEKLIDQFLLSGKKEEALKIQQEETDLYTCFEREFGRPLSPFECETLALWMDDDHHDPHIIKAALRESVLSGKLNFRYIDRILFEWKKNGIKTIEQAKSYGKKFRQNQAQQRAKREDMPSQTTKSVPFYNWLEQ</sequence>
<dbReference type="OrthoDB" id="9770238at2"/>
<evidence type="ECO:0000259" key="4">
    <source>
        <dbReference type="Pfam" id="PF21984"/>
    </source>
</evidence>
<dbReference type="InterPro" id="IPR053162">
    <property type="entry name" value="DnaD"/>
</dbReference>
<name>A0A0M0GCJ4_SPOGL</name>
<dbReference type="NCBIfam" id="TIGR01446">
    <property type="entry name" value="DnaD_dom"/>
    <property type="match status" value="1"/>
</dbReference>
<dbReference type="Proteomes" id="UP000037109">
    <property type="component" value="Unassembled WGS sequence"/>
</dbReference>
<dbReference type="PANTHER" id="PTHR37293">
    <property type="entry name" value="PHAGE REPLICATION PROTEIN-RELATED"/>
    <property type="match status" value="1"/>
</dbReference>
<dbReference type="InterPro" id="IPR053843">
    <property type="entry name" value="DnaD_N"/>
</dbReference>
<comment type="similarity">
    <text evidence="1">Belongs to the DnaB/DnaD family.</text>
</comment>
<evidence type="ECO:0000256" key="1">
    <source>
        <dbReference type="ARBA" id="ARBA00093462"/>
    </source>
</evidence>
<dbReference type="SUPFAM" id="SSF46785">
    <property type="entry name" value="Winged helix' DNA-binding domain"/>
    <property type="match status" value="1"/>
</dbReference>
<evidence type="ECO:0000259" key="3">
    <source>
        <dbReference type="Pfam" id="PF07261"/>
    </source>
</evidence>
<comment type="caution">
    <text evidence="5">The sequence shown here is derived from an EMBL/GenBank/DDBJ whole genome shotgun (WGS) entry which is preliminary data.</text>
</comment>
<gene>
    <name evidence="5" type="ORF">AF332_10835</name>
</gene>
<dbReference type="RefSeq" id="WP_053434611.1">
    <property type="nucleotide sequence ID" value="NZ_LGUF01000007.1"/>
</dbReference>
<dbReference type="Pfam" id="PF21984">
    <property type="entry name" value="DnaD_N"/>
    <property type="match status" value="1"/>
</dbReference>
<proteinExistence type="inferred from homology"/>
<feature type="domain" description="DnaB/C C-terminal" evidence="3">
    <location>
        <begin position="132"/>
        <end position="202"/>
    </location>
</feature>
<protein>
    <submittedName>
        <fullName evidence="5">DNA replication protein DnaD</fullName>
    </submittedName>
</protein>
<evidence type="ECO:0000256" key="2">
    <source>
        <dbReference type="SAM" id="MobiDB-lite"/>
    </source>
</evidence>
<dbReference type="InterPro" id="IPR034829">
    <property type="entry name" value="DnaD-like_sf"/>
</dbReference>